<sequence length="87" mass="10157">MFDKVKTSIALENRESYLDIISDIKSSKHHENVLLIFFKDHDYKTPSEISKIEEIGIPHACEILKDLKNMSSLYVLMIVIENIKNMF</sequence>
<evidence type="ECO:0000313" key="2">
    <source>
        <dbReference type="Proteomes" id="UP000253099"/>
    </source>
</evidence>
<accession>A0A366MAR8</accession>
<comment type="caution">
    <text evidence="1">The sequence shown here is derived from an EMBL/GenBank/DDBJ whole genome shotgun (WGS) entry which is preliminary data.</text>
</comment>
<organism evidence="1 2">
    <name type="scientific">Candidatus Methanobinarius endosymbioticus</name>
    <dbReference type="NCBI Taxonomy" id="2006182"/>
    <lineage>
        <taxon>Archaea</taxon>
        <taxon>Methanobacteriati</taxon>
        <taxon>Methanobacteriota</taxon>
        <taxon>Methanomada group</taxon>
        <taxon>Methanobacteria</taxon>
        <taxon>Methanobacteriales</taxon>
        <taxon>Methanobacteriaceae</taxon>
        <taxon>Candidatus Methanobinarius</taxon>
    </lineage>
</organism>
<protein>
    <submittedName>
        <fullName evidence="1">Uncharacterized protein</fullName>
    </submittedName>
</protein>
<evidence type="ECO:0000313" key="1">
    <source>
        <dbReference type="EMBL" id="RBQ22694.1"/>
    </source>
</evidence>
<dbReference type="EMBL" id="NIZT01000054">
    <property type="protein sequence ID" value="RBQ22694.1"/>
    <property type="molecule type" value="Genomic_DNA"/>
</dbReference>
<name>A0A366MAR8_9EURY</name>
<dbReference type="AlphaFoldDB" id="A0A366MAR8"/>
<reference evidence="1 2" key="1">
    <citation type="submission" date="2018-06" db="EMBL/GenBank/DDBJ databases">
        <title>Genomic insight into two independent archaeal endosymbiosis events.</title>
        <authorList>
            <person name="Lind A.E."/>
            <person name="Lewis W.H."/>
            <person name="Spang A."/>
            <person name="Guy L."/>
            <person name="Embley M.T."/>
            <person name="Ettema T.J.G."/>
        </authorList>
    </citation>
    <scope>NUCLEOTIDE SEQUENCE [LARGE SCALE GENOMIC DNA]</scope>
    <source>
        <strain evidence="1">NOE</strain>
    </source>
</reference>
<gene>
    <name evidence="1" type="ORF">ALNOE001_16610</name>
</gene>
<dbReference type="Proteomes" id="UP000253099">
    <property type="component" value="Unassembled WGS sequence"/>
</dbReference>
<proteinExistence type="predicted"/>
<keyword evidence="2" id="KW-1185">Reference proteome</keyword>